<name>A0ABD0TA49_LOXSC</name>
<protein>
    <recommendedName>
        <fullName evidence="7">Cuticle protein</fullName>
    </recommendedName>
</protein>
<reference evidence="5 6" key="1">
    <citation type="submission" date="2024-06" db="EMBL/GenBank/DDBJ databases">
        <title>A chromosome-level genome assembly of beet webworm, Loxostege sticticalis.</title>
        <authorList>
            <person name="Zhang Y."/>
        </authorList>
    </citation>
    <scope>NUCLEOTIDE SEQUENCE [LARGE SCALE GENOMIC DNA]</scope>
    <source>
        <strain evidence="5">AQ028</strain>
        <tissue evidence="5">Male pupae</tissue>
    </source>
</reference>
<dbReference type="PROSITE" id="PS00233">
    <property type="entry name" value="CHIT_BIND_RR_1"/>
    <property type="match status" value="1"/>
</dbReference>
<evidence type="ECO:0000256" key="3">
    <source>
        <dbReference type="PROSITE-ProRule" id="PRU00497"/>
    </source>
</evidence>
<dbReference type="PANTHER" id="PTHR12236:SF95">
    <property type="entry name" value="CUTICULAR PROTEIN 76BD, ISOFORM C-RELATED"/>
    <property type="match status" value="1"/>
</dbReference>
<dbReference type="AlphaFoldDB" id="A0ABD0TA49"/>
<dbReference type="Proteomes" id="UP001549921">
    <property type="component" value="Unassembled WGS sequence"/>
</dbReference>
<evidence type="ECO:0000256" key="4">
    <source>
        <dbReference type="SAM" id="SignalP"/>
    </source>
</evidence>
<keyword evidence="1 3" id="KW-0193">Cuticle</keyword>
<dbReference type="Pfam" id="PF00379">
    <property type="entry name" value="Chitin_bind_4"/>
    <property type="match status" value="1"/>
</dbReference>
<dbReference type="PROSITE" id="PS51155">
    <property type="entry name" value="CHIT_BIND_RR_2"/>
    <property type="match status" value="1"/>
</dbReference>
<evidence type="ECO:0008006" key="7">
    <source>
        <dbReference type="Google" id="ProtNLM"/>
    </source>
</evidence>
<dbReference type="InterPro" id="IPR051217">
    <property type="entry name" value="Insect_Cuticle_Struc_Prot"/>
</dbReference>
<comment type="caution">
    <text evidence="5">The sequence shown here is derived from an EMBL/GenBank/DDBJ whole genome shotgun (WGS) entry which is preliminary data.</text>
</comment>
<proteinExistence type="predicted"/>
<feature type="signal peptide" evidence="4">
    <location>
        <begin position="1"/>
        <end position="17"/>
    </location>
</feature>
<dbReference type="InterPro" id="IPR000618">
    <property type="entry name" value="Insect_cuticle"/>
</dbReference>
<dbReference type="PANTHER" id="PTHR12236">
    <property type="entry name" value="STRUCTURAL CONTITUENT OF CUTICLE"/>
    <property type="match status" value="1"/>
</dbReference>
<dbReference type="GO" id="GO:0042302">
    <property type="term" value="F:structural constituent of cuticle"/>
    <property type="evidence" value="ECO:0007669"/>
    <property type="project" value="UniProtKB-UniRule"/>
</dbReference>
<dbReference type="InterPro" id="IPR031311">
    <property type="entry name" value="CHIT_BIND_RR_consensus"/>
</dbReference>
<organism evidence="5 6">
    <name type="scientific">Loxostege sticticalis</name>
    <name type="common">Beet webworm moth</name>
    <dbReference type="NCBI Taxonomy" id="481309"/>
    <lineage>
        <taxon>Eukaryota</taxon>
        <taxon>Metazoa</taxon>
        <taxon>Ecdysozoa</taxon>
        <taxon>Arthropoda</taxon>
        <taxon>Hexapoda</taxon>
        <taxon>Insecta</taxon>
        <taxon>Pterygota</taxon>
        <taxon>Neoptera</taxon>
        <taxon>Endopterygota</taxon>
        <taxon>Lepidoptera</taxon>
        <taxon>Glossata</taxon>
        <taxon>Ditrysia</taxon>
        <taxon>Pyraloidea</taxon>
        <taxon>Crambidae</taxon>
        <taxon>Pyraustinae</taxon>
        <taxon>Loxostege</taxon>
    </lineage>
</organism>
<dbReference type="EMBL" id="JBEDNZ010000007">
    <property type="protein sequence ID" value="KAL0840231.1"/>
    <property type="molecule type" value="Genomic_DNA"/>
</dbReference>
<gene>
    <name evidence="5" type="ORF">ABMA28_015520</name>
</gene>
<evidence type="ECO:0000256" key="2">
    <source>
        <dbReference type="ARBA" id="ARBA00022729"/>
    </source>
</evidence>
<sequence>MFSKIVAVCALVAACQAGYVHHAPAVSSQNIVRHDQTVHHEAPVHYAPVAHAPVHAAPIHAYHAAPVVHAAPVHAVHAAPVHAVHAAPAHHEDHYVDEYAHPKYGYSYSVEDPHTGDHKSQHETRDGDVVKGEYSLLQPDGSFRKVTYTADHHNGFNAVVHNSPPVIHHH</sequence>
<dbReference type="PROSITE" id="PS51257">
    <property type="entry name" value="PROKAR_LIPOPROTEIN"/>
    <property type="match status" value="1"/>
</dbReference>
<accession>A0ABD0TA49</accession>
<evidence type="ECO:0000313" key="6">
    <source>
        <dbReference type="Proteomes" id="UP001549921"/>
    </source>
</evidence>
<keyword evidence="2 4" id="KW-0732">Signal</keyword>
<dbReference type="PRINTS" id="PR00947">
    <property type="entry name" value="CUTICLE"/>
</dbReference>
<evidence type="ECO:0000313" key="5">
    <source>
        <dbReference type="EMBL" id="KAL0840231.1"/>
    </source>
</evidence>
<evidence type="ECO:0000256" key="1">
    <source>
        <dbReference type="ARBA" id="ARBA00022460"/>
    </source>
</evidence>
<feature type="chain" id="PRO_5044794724" description="Cuticle protein" evidence="4">
    <location>
        <begin position="18"/>
        <end position="170"/>
    </location>
</feature>